<gene>
    <name evidence="1" type="ORF">CCACVL1_01819</name>
</gene>
<feature type="non-terminal residue" evidence="1">
    <location>
        <position position="1"/>
    </location>
</feature>
<sequence>QRAAEVTAFMGDAGIEAFKTSKVNSLRKSFAFVQVKQRQGLIEIKGAIVVFVQLFE</sequence>
<dbReference type="Gramene" id="OMP05827">
    <property type="protein sequence ID" value="OMP05827"/>
    <property type="gene ID" value="CCACVL1_01819"/>
</dbReference>
<evidence type="ECO:0000313" key="1">
    <source>
        <dbReference type="EMBL" id="OMP05827.1"/>
    </source>
</evidence>
<dbReference type="AlphaFoldDB" id="A0A1R3KFF2"/>
<protein>
    <submittedName>
        <fullName evidence="1">Uncharacterized protein</fullName>
    </submittedName>
</protein>
<reference evidence="1 2" key="1">
    <citation type="submission" date="2013-09" db="EMBL/GenBank/DDBJ databases">
        <title>Corchorus capsularis genome sequencing.</title>
        <authorList>
            <person name="Alam M."/>
            <person name="Haque M.S."/>
            <person name="Islam M.S."/>
            <person name="Emdad E.M."/>
            <person name="Islam M.M."/>
            <person name="Ahmed B."/>
            <person name="Halim A."/>
            <person name="Hossen Q.M.M."/>
            <person name="Hossain M.Z."/>
            <person name="Ahmed R."/>
            <person name="Khan M.M."/>
            <person name="Islam R."/>
            <person name="Rashid M.M."/>
            <person name="Khan S.A."/>
            <person name="Rahman M.S."/>
            <person name="Alam M."/>
        </authorList>
    </citation>
    <scope>NUCLEOTIDE SEQUENCE [LARGE SCALE GENOMIC DNA]</scope>
    <source>
        <strain evidence="2">cv. CVL-1</strain>
        <tissue evidence="1">Whole seedling</tissue>
    </source>
</reference>
<dbReference type="EMBL" id="AWWV01005179">
    <property type="protein sequence ID" value="OMP05827.1"/>
    <property type="molecule type" value="Genomic_DNA"/>
</dbReference>
<accession>A0A1R3KFF2</accession>
<organism evidence="1 2">
    <name type="scientific">Corchorus capsularis</name>
    <name type="common">Jute</name>
    <dbReference type="NCBI Taxonomy" id="210143"/>
    <lineage>
        <taxon>Eukaryota</taxon>
        <taxon>Viridiplantae</taxon>
        <taxon>Streptophyta</taxon>
        <taxon>Embryophyta</taxon>
        <taxon>Tracheophyta</taxon>
        <taxon>Spermatophyta</taxon>
        <taxon>Magnoliopsida</taxon>
        <taxon>eudicotyledons</taxon>
        <taxon>Gunneridae</taxon>
        <taxon>Pentapetalae</taxon>
        <taxon>rosids</taxon>
        <taxon>malvids</taxon>
        <taxon>Malvales</taxon>
        <taxon>Malvaceae</taxon>
        <taxon>Grewioideae</taxon>
        <taxon>Apeibeae</taxon>
        <taxon>Corchorus</taxon>
    </lineage>
</organism>
<keyword evidence="2" id="KW-1185">Reference proteome</keyword>
<evidence type="ECO:0000313" key="2">
    <source>
        <dbReference type="Proteomes" id="UP000188268"/>
    </source>
</evidence>
<dbReference type="Proteomes" id="UP000188268">
    <property type="component" value="Unassembled WGS sequence"/>
</dbReference>
<name>A0A1R3KFF2_COCAP</name>
<proteinExistence type="predicted"/>
<comment type="caution">
    <text evidence="1">The sequence shown here is derived from an EMBL/GenBank/DDBJ whole genome shotgun (WGS) entry which is preliminary data.</text>
</comment>